<dbReference type="OrthoDB" id="10257697at2759"/>
<keyword evidence="3" id="KW-0472">Membrane</keyword>
<keyword evidence="3" id="KW-0812">Transmembrane</keyword>
<feature type="domain" description="Cytochrome b5 heme-binding" evidence="4">
    <location>
        <begin position="67"/>
        <end position="167"/>
    </location>
</feature>
<dbReference type="eggNOG" id="KOG1110">
    <property type="taxonomic scope" value="Eukaryota"/>
</dbReference>
<dbReference type="Pfam" id="PF00173">
    <property type="entry name" value="Cyt-b5"/>
    <property type="match status" value="1"/>
</dbReference>
<organism evidence="5 6">
    <name type="scientific">Scheffersomyces stipitis (strain ATCC 58785 / CBS 6054 / NBRC 10063 / NRRL Y-11545)</name>
    <name type="common">Yeast</name>
    <name type="synonym">Pichia stipitis</name>
    <dbReference type="NCBI Taxonomy" id="322104"/>
    <lineage>
        <taxon>Eukaryota</taxon>
        <taxon>Fungi</taxon>
        <taxon>Dikarya</taxon>
        <taxon>Ascomycota</taxon>
        <taxon>Saccharomycotina</taxon>
        <taxon>Pichiomycetes</taxon>
        <taxon>Debaryomycetaceae</taxon>
        <taxon>Scheffersomyces</taxon>
    </lineage>
</organism>
<reference evidence="5 6" key="1">
    <citation type="journal article" date="2007" name="Nat. Biotechnol.">
        <title>Genome sequence of the lignocellulose-bioconverting and xylose-fermenting yeast Pichia stipitis.</title>
        <authorList>
            <person name="Jeffries T.W."/>
            <person name="Grigoriev I.V."/>
            <person name="Grimwood J."/>
            <person name="Laplaza J.M."/>
            <person name="Aerts A."/>
            <person name="Salamov A."/>
            <person name="Schmutz J."/>
            <person name="Lindquist E."/>
            <person name="Dehal P."/>
            <person name="Shapiro H."/>
            <person name="Jin Y.S."/>
            <person name="Passoth V."/>
            <person name="Richardson P.M."/>
        </authorList>
    </citation>
    <scope>NUCLEOTIDE SEQUENCE [LARGE SCALE GENOMIC DNA]</scope>
    <source>
        <strain evidence="6">ATCC 58785 / CBS 6054 / NBRC 10063 / NRRL Y-11545</strain>
    </source>
</reference>
<dbReference type="GO" id="GO:0012505">
    <property type="term" value="C:endomembrane system"/>
    <property type="evidence" value="ECO:0007669"/>
    <property type="project" value="TreeGrafter"/>
</dbReference>
<dbReference type="EMBL" id="CP000500">
    <property type="protein sequence ID" value="ABN67409.2"/>
    <property type="molecule type" value="Genomic_DNA"/>
</dbReference>
<gene>
    <name evidence="5" type="ORF">PICST_61331</name>
</gene>
<sequence>MAGPKRTNSGARDAFTLIDIVRVVGGLLFLNAFFSWWFTSTSTWGYNGKWINTQYLKHRLTNNYVNLTIDELALYNGSDMSLPIYIGVNGYVYDVTASRGIYGPKGSYSKLSGKDASRLYVTGCFMNPEEYTYDLRGLKEEEAKQELSEWQQFFEEHPKYWLAGYVQRPDPVGEPPAPCEHIKFPGRRTKNAGN</sequence>
<evidence type="ECO:0000256" key="2">
    <source>
        <dbReference type="SAM" id="MobiDB-lite"/>
    </source>
</evidence>
<dbReference type="KEGG" id="pic:PICST_61331"/>
<evidence type="ECO:0000313" key="5">
    <source>
        <dbReference type="EMBL" id="ABN67409.2"/>
    </source>
</evidence>
<keyword evidence="6" id="KW-1185">Reference proteome</keyword>
<dbReference type="Gene3D" id="3.10.120.10">
    <property type="entry name" value="Cytochrome b5-like heme/steroid binding domain"/>
    <property type="match status" value="1"/>
</dbReference>
<feature type="compositionally biased region" description="Basic residues" evidence="2">
    <location>
        <begin position="184"/>
        <end position="194"/>
    </location>
</feature>
<dbReference type="SMART" id="SM01117">
    <property type="entry name" value="Cyt-b5"/>
    <property type="match status" value="1"/>
</dbReference>
<dbReference type="SUPFAM" id="SSF55856">
    <property type="entry name" value="Cytochrome b5-like heme/steroid binding domain"/>
    <property type="match status" value="1"/>
</dbReference>
<dbReference type="GeneID" id="4839752"/>
<dbReference type="HOGENOM" id="CLU_070889_2_0_1"/>
<evidence type="ECO:0000313" key="6">
    <source>
        <dbReference type="Proteomes" id="UP000002258"/>
    </source>
</evidence>
<name>A3LX61_PICST</name>
<dbReference type="InterPro" id="IPR050577">
    <property type="entry name" value="MAPR/NEUFC/NENF-like"/>
</dbReference>
<dbReference type="InterPro" id="IPR036400">
    <property type="entry name" value="Cyt_B5-like_heme/steroid_sf"/>
</dbReference>
<feature type="region of interest" description="Disordered" evidence="2">
    <location>
        <begin position="173"/>
        <end position="194"/>
    </location>
</feature>
<evidence type="ECO:0000259" key="4">
    <source>
        <dbReference type="SMART" id="SM01117"/>
    </source>
</evidence>
<dbReference type="RefSeq" id="XP_001385438.2">
    <property type="nucleotide sequence ID" value="XM_001385401.1"/>
</dbReference>
<dbReference type="InterPro" id="IPR001199">
    <property type="entry name" value="Cyt_B5-like_heme/steroid-bd"/>
</dbReference>
<comment type="similarity">
    <text evidence="1">Belongs to the cytochrome b5 family. MAPR subfamily.</text>
</comment>
<dbReference type="PANTHER" id="PTHR10281:SF76">
    <property type="entry name" value="CALCUTTA CUP-RELATED"/>
    <property type="match status" value="1"/>
</dbReference>
<dbReference type="InParanoid" id="A3LX61"/>
<keyword evidence="3" id="KW-1133">Transmembrane helix</keyword>
<accession>A3LX61</accession>
<dbReference type="GO" id="GO:0016020">
    <property type="term" value="C:membrane"/>
    <property type="evidence" value="ECO:0007669"/>
    <property type="project" value="TreeGrafter"/>
</dbReference>
<dbReference type="AlphaFoldDB" id="A3LX61"/>
<dbReference type="Proteomes" id="UP000002258">
    <property type="component" value="Chromosome 6"/>
</dbReference>
<evidence type="ECO:0000256" key="1">
    <source>
        <dbReference type="ARBA" id="ARBA00038357"/>
    </source>
</evidence>
<proteinExistence type="inferred from homology"/>
<protein>
    <submittedName>
        <fullName evidence="5">Putative steroid binding protein 2</fullName>
    </submittedName>
</protein>
<dbReference type="PANTHER" id="PTHR10281">
    <property type="entry name" value="MEMBRANE-ASSOCIATED PROGESTERONE RECEPTOR COMPONENT-RELATED"/>
    <property type="match status" value="1"/>
</dbReference>
<dbReference type="OMA" id="ESFFWGM"/>
<evidence type="ECO:0000256" key="3">
    <source>
        <dbReference type="SAM" id="Phobius"/>
    </source>
</evidence>
<feature type="transmembrane region" description="Helical" evidence="3">
    <location>
        <begin position="20"/>
        <end position="38"/>
    </location>
</feature>